<sequence length="160" mass="17151">MLHAGPSPKAVWVWPEDSYSALVEGRGKTFDVGRDDRCFDYEDWLGHATRLTVHAGGALFIPRGDFHVFRNVGCSSFVGISFLLATASAMLAEAITSLFDAEDASDLAALDCGDPSSQVEALAAKRLARIEDLPARLAAEAGTNCRLRQSNGHCTTVPIV</sequence>
<feature type="non-terminal residue" evidence="1">
    <location>
        <position position="160"/>
    </location>
</feature>
<organism evidence="1">
    <name type="scientific">mine drainage metagenome</name>
    <dbReference type="NCBI Taxonomy" id="410659"/>
    <lineage>
        <taxon>unclassified sequences</taxon>
        <taxon>metagenomes</taxon>
        <taxon>ecological metagenomes</taxon>
    </lineage>
</organism>
<accession>T0ZYH8</accession>
<evidence type="ECO:0000313" key="1">
    <source>
        <dbReference type="EMBL" id="EQD49647.1"/>
    </source>
</evidence>
<dbReference type="SUPFAM" id="SSF51197">
    <property type="entry name" value="Clavaminate synthase-like"/>
    <property type="match status" value="1"/>
</dbReference>
<evidence type="ECO:0008006" key="2">
    <source>
        <dbReference type="Google" id="ProtNLM"/>
    </source>
</evidence>
<dbReference type="EMBL" id="AUZZ01005446">
    <property type="protein sequence ID" value="EQD49647.1"/>
    <property type="molecule type" value="Genomic_DNA"/>
</dbReference>
<name>T0ZYH8_9ZZZZ</name>
<dbReference type="AlphaFoldDB" id="T0ZYH8"/>
<gene>
    <name evidence="1" type="ORF">B2A_07596</name>
</gene>
<comment type="caution">
    <text evidence="1">The sequence shown here is derived from an EMBL/GenBank/DDBJ whole genome shotgun (WGS) entry which is preliminary data.</text>
</comment>
<reference evidence="1" key="2">
    <citation type="journal article" date="2014" name="ISME J.">
        <title>Microbial stratification in low pH oxic and suboxic macroscopic growths along an acid mine drainage.</title>
        <authorList>
            <person name="Mendez-Garcia C."/>
            <person name="Mesa V."/>
            <person name="Sprenger R.R."/>
            <person name="Richter M."/>
            <person name="Diez M.S."/>
            <person name="Solano J."/>
            <person name="Bargiela R."/>
            <person name="Golyshina O.V."/>
            <person name="Manteca A."/>
            <person name="Ramos J.L."/>
            <person name="Gallego J.R."/>
            <person name="Llorente I."/>
            <person name="Martins Dos Santos V.A."/>
            <person name="Jensen O.N."/>
            <person name="Pelaez A.I."/>
            <person name="Sanchez J."/>
            <person name="Ferrer M."/>
        </authorList>
    </citation>
    <scope>NUCLEOTIDE SEQUENCE</scope>
</reference>
<protein>
    <recommendedName>
        <fullName evidence="2">JmjC domain-containing protein</fullName>
    </recommendedName>
</protein>
<proteinExistence type="predicted"/>
<reference evidence="1" key="1">
    <citation type="submission" date="2013-08" db="EMBL/GenBank/DDBJ databases">
        <authorList>
            <person name="Mendez C."/>
            <person name="Richter M."/>
            <person name="Ferrer M."/>
            <person name="Sanchez J."/>
        </authorList>
    </citation>
    <scope>NUCLEOTIDE SEQUENCE</scope>
</reference>